<dbReference type="GO" id="GO:0005829">
    <property type="term" value="C:cytosol"/>
    <property type="evidence" value="ECO:0007669"/>
    <property type="project" value="GOC"/>
</dbReference>
<dbReference type="GO" id="GO:0032456">
    <property type="term" value="P:endocytic recycling"/>
    <property type="evidence" value="ECO:0007669"/>
    <property type="project" value="TreeGrafter"/>
</dbReference>
<evidence type="ECO:0000259" key="7">
    <source>
        <dbReference type="Pfam" id="PF04129"/>
    </source>
</evidence>
<evidence type="ECO:0000259" key="8">
    <source>
        <dbReference type="Pfam" id="PF20655"/>
    </source>
</evidence>
<dbReference type="GO" id="GO:0006896">
    <property type="term" value="P:Golgi to vacuole transport"/>
    <property type="evidence" value="ECO:0007669"/>
    <property type="project" value="TreeGrafter"/>
</dbReference>
<dbReference type="HOGENOM" id="CLU_010797_1_0_1"/>
<evidence type="ECO:0000256" key="6">
    <source>
        <dbReference type="SAM" id="Coils"/>
    </source>
</evidence>
<keyword evidence="4" id="KW-0653">Protein transport</keyword>
<evidence type="ECO:0000256" key="4">
    <source>
        <dbReference type="ARBA" id="ARBA00022927"/>
    </source>
</evidence>
<dbReference type="InParanoid" id="Q6BY01"/>
<accession>Q6BY01</accession>
<dbReference type="PANTHER" id="PTHR14190:SF7">
    <property type="entry name" value="VACUOLAR PROTEIN SORTING-ASSOCIATED PROTEIN 52 HOMOLOG"/>
    <property type="match status" value="1"/>
</dbReference>
<feature type="domain" description="Vps52 C-terminal" evidence="8">
    <location>
        <begin position="514"/>
        <end position="688"/>
    </location>
</feature>
<comment type="subcellular location">
    <subcellularLocation>
        <location evidence="1">Golgi apparatus</location>
        <location evidence="1">trans-Golgi network</location>
    </subcellularLocation>
</comment>
<gene>
    <name evidence="9" type="ordered locus">DEHA2A13552g</name>
</gene>
<dbReference type="GO" id="GO:0000938">
    <property type="term" value="C:GARP complex"/>
    <property type="evidence" value="ECO:0007669"/>
    <property type="project" value="TreeGrafter"/>
</dbReference>
<feature type="domain" description="Vps52 coiled-coil" evidence="7">
    <location>
        <begin position="96"/>
        <end position="259"/>
    </location>
</feature>
<dbReference type="GO" id="GO:0015031">
    <property type="term" value="P:protein transport"/>
    <property type="evidence" value="ECO:0007669"/>
    <property type="project" value="UniProtKB-KW"/>
</dbReference>
<dbReference type="VEuPathDB" id="FungiDB:DEHA2A13552g"/>
<dbReference type="InterPro" id="IPR048319">
    <property type="entry name" value="Vps52_CC"/>
</dbReference>
<evidence type="ECO:0000256" key="5">
    <source>
        <dbReference type="ARBA" id="ARBA00023034"/>
    </source>
</evidence>
<evidence type="ECO:0000256" key="3">
    <source>
        <dbReference type="ARBA" id="ARBA00022448"/>
    </source>
</evidence>
<dbReference type="GO" id="GO:0019905">
    <property type="term" value="F:syntaxin binding"/>
    <property type="evidence" value="ECO:0007669"/>
    <property type="project" value="TreeGrafter"/>
</dbReference>
<dbReference type="STRING" id="284592.Q6BY01"/>
<evidence type="ECO:0000256" key="1">
    <source>
        <dbReference type="ARBA" id="ARBA00004601"/>
    </source>
</evidence>
<evidence type="ECO:0000313" key="10">
    <source>
        <dbReference type="Proteomes" id="UP000000599"/>
    </source>
</evidence>
<evidence type="ECO:0000313" key="9">
    <source>
        <dbReference type="EMBL" id="CAG84896.2"/>
    </source>
</evidence>
<dbReference type="InterPro" id="IPR048361">
    <property type="entry name" value="Vps52_C"/>
</dbReference>
<dbReference type="Pfam" id="PF20655">
    <property type="entry name" value="Vps52_C"/>
    <property type="match status" value="2"/>
</dbReference>
<dbReference type="GO" id="GO:0042147">
    <property type="term" value="P:retrograde transport, endosome to Golgi"/>
    <property type="evidence" value="ECO:0007669"/>
    <property type="project" value="TreeGrafter"/>
</dbReference>
<dbReference type="FunCoup" id="Q6BY01">
    <property type="interactions" value="914"/>
</dbReference>
<proteinExistence type="inferred from homology"/>
<dbReference type="GeneID" id="2899441"/>
<dbReference type="OrthoDB" id="19482at2759"/>
<evidence type="ECO:0000256" key="2">
    <source>
        <dbReference type="ARBA" id="ARBA00008180"/>
    </source>
</evidence>
<name>Q6BY01_DEBHA</name>
<feature type="coiled-coil region" evidence="6">
    <location>
        <begin position="105"/>
        <end position="132"/>
    </location>
</feature>
<keyword evidence="6" id="KW-0175">Coiled coil</keyword>
<dbReference type="EMBL" id="CR382133">
    <property type="protein sequence ID" value="CAG84896.2"/>
    <property type="molecule type" value="Genomic_DNA"/>
</dbReference>
<keyword evidence="3" id="KW-0813">Transport</keyword>
<feature type="domain" description="Vps52 C-terminal" evidence="8">
    <location>
        <begin position="361"/>
        <end position="436"/>
    </location>
</feature>
<sequence>MSSLETLKQILEKDKDDEILLANDENLQSLDNLQNYIVHRKKESNNLCQLLESVRIESSNEEANITSSISSLPESDLYKLIARFQDYQTNIKTHREKLIPIETIITDFNTELEQLSSSLASLQQQSSKLSSDLDLQRASSEKLNPIILDLMIPPGIVHSIVKEPINVEWLENIRFINEKILLISSVKSNKADKRLTDLYKDSLAFSQLESGVKLLVAKSVERIRDFIIHNIKMLRSSQKTSSQSIQQNLLKVKELFAFIKLHHSELADQLQLAYIYTMKWYYQTRFAKYLYAIEKLHVRHVDSNLVLGSGHNANDDKSLFGGGLKNWLYSGGNNSLAPPQTNSSHQSSQSQAQSSQQSQLSKLSISDYLSSIDKRLQILEARSDAPEPHLAIPSQIAETTPFNYWLEFIYNQWSIALIDNIVVEYLFMVEFFYQGDEKFCNVDTLKRKPKENDNSSSGNSQKNDWSHVMFGNVYKMGYDFVSWLISHQPSPYLTGRNNASITTTSNPQRMNTGSKTLLQGTCDGYAVLLMIRLVQKAQSLLHNEFHIPVLDDHLNSVLLLLWPHFTKIVDLNCESMKKLIMYSGSSKSKEVHLAPVSVTQQFSQFLSGLLKLAVVTSTDKKDDNDNIFRGEPLFTSITRLRNDFENVLTKLSSHLFGSGRSKSIEKEIFLYNNYFLVVNILRNENLGDDVPNAFIDEQIKHFEMLCDAYKKS</sequence>
<dbReference type="Pfam" id="PF04129">
    <property type="entry name" value="Vps52_CC"/>
    <property type="match status" value="1"/>
</dbReference>
<dbReference type="AlphaFoldDB" id="Q6BY01"/>
<protein>
    <submittedName>
        <fullName evidence="9">DEHA2A13552p</fullName>
    </submittedName>
</protein>
<organism evidence="9 10">
    <name type="scientific">Debaryomyces hansenii (strain ATCC 36239 / CBS 767 / BCRC 21394 / JCM 1990 / NBRC 0083 / IGC 2968)</name>
    <name type="common">Yeast</name>
    <name type="synonym">Torulaspora hansenii</name>
    <dbReference type="NCBI Taxonomy" id="284592"/>
    <lineage>
        <taxon>Eukaryota</taxon>
        <taxon>Fungi</taxon>
        <taxon>Dikarya</taxon>
        <taxon>Ascomycota</taxon>
        <taxon>Saccharomycotina</taxon>
        <taxon>Pichiomycetes</taxon>
        <taxon>Debaryomycetaceae</taxon>
        <taxon>Debaryomyces</taxon>
    </lineage>
</organism>
<dbReference type="eggNOG" id="KOG1961">
    <property type="taxonomic scope" value="Eukaryota"/>
</dbReference>
<reference evidence="9 10" key="1">
    <citation type="journal article" date="2004" name="Nature">
        <title>Genome evolution in yeasts.</title>
        <authorList>
            <consortium name="Genolevures"/>
            <person name="Dujon B."/>
            <person name="Sherman D."/>
            <person name="Fischer G."/>
            <person name="Durrens P."/>
            <person name="Casaregola S."/>
            <person name="Lafontaine I."/>
            <person name="de Montigny J."/>
            <person name="Marck C."/>
            <person name="Neuveglise C."/>
            <person name="Talla E."/>
            <person name="Goffard N."/>
            <person name="Frangeul L."/>
            <person name="Aigle M."/>
            <person name="Anthouard V."/>
            <person name="Babour A."/>
            <person name="Barbe V."/>
            <person name="Barnay S."/>
            <person name="Blanchin S."/>
            <person name="Beckerich J.M."/>
            <person name="Beyne E."/>
            <person name="Bleykasten C."/>
            <person name="Boisrame A."/>
            <person name="Boyer J."/>
            <person name="Cattolico L."/>
            <person name="Confanioleri F."/>
            <person name="de Daruvar A."/>
            <person name="Despons L."/>
            <person name="Fabre E."/>
            <person name="Fairhead C."/>
            <person name="Ferry-Dumazet H."/>
            <person name="Groppi A."/>
            <person name="Hantraye F."/>
            <person name="Hennequin C."/>
            <person name="Jauniaux N."/>
            <person name="Joyet P."/>
            <person name="Kachouri R."/>
            <person name="Kerrest A."/>
            <person name="Koszul R."/>
            <person name="Lemaire M."/>
            <person name="Lesur I."/>
            <person name="Ma L."/>
            <person name="Muller H."/>
            <person name="Nicaud J.M."/>
            <person name="Nikolski M."/>
            <person name="Oztas S."/>
            <person name="Ozier-Kalogeropoulos O."/>
            <person name="Pellenz S."/>
            <person name="Potier S."/>
            <person name="Richard G.F."/>
            <person name="Straub M.L."/>
            <person name="Suleau A."/>
            <person name="Swennene D."/>
            <person name="Tekaia F."/>
            <person name="Wesolowski-Louvel M."/>
            <person name="Westhof E."/>
            <person name="Wirth B."/>
            <person name="Zeniou-Meyer M."/>
            <person name="Zivanovic I."/>
            <person name="Bolotin-Fukuhara M."/>
            <person name="Thierry A."/>
            <person name="Bouchier C."/>
            <person name="Caudron B."/>
            <person name="Scarpelli C."/>
            <person name="Gaillardin C."/>
            <person name="Weissenbach J."/>
            <person name="Wincker P."/>
            <person name="Souciet J.L."/>
        </authorList>
    </citation>
    <scope>NUCLEOTIDE SEQUENCE [LARGE SCALE GENOMIC DNA]</scope>
    <source>
        <strain evidence="10">ATCC 36239 / CBS 767 / BCRC 21394 / JCM 1990 / NBRC 0083 / IGC 2968</strain>
    </source>
</reference>
<dbReference type="KEGG" id="dha:DEHA2A13552g"/>
<dbReference type="Proteomes" id="UP000000599">
    <property type="component" value="Chromosome A"/>
</dbReference>
<dbReference type="RefSeq" id="XP_456918.2">
    <property type="nucleotide sequence ID" value="XM_456918.1"/>
</dbReference>
<keyword evidence="10" id="KW-1185">Reference proteome</keyword>
<dbReference type="PANTHER" id="PTHR14190">
    <property type="entry name" value="SUPPRESSOR OF ACTIN MUTATIONS 2/VACUOLAR PROTEIN SORTING 52"/>
    <property type="match status" value="1"/>
</dbReference>
<dbReference type="InterPro" id="IPR007258">
    <property type="entry name" value="Vps52"/>
</dbReference>
<keyword evidence="5" id="KW-0333">Golgi apparatus</keyword>
<dbReference type="OMA" id="IHVVMVE"/>
<comment type="similarity">
    <text evidence="2">Belongs to the VPS52 family.</text>
</comment>